<sequence>MNMITYCSNLQNGINHNQATLKNSLSGFAWTPSLTLLPPHTTFTETTINPKTVISHFSSSLYNPPTRTSSSLCQPQKLPPSANCNPFLLEHGSSNAWELLPQQLTRNPRLNREGKTPPMQRNRTDRVRKLHFFRRYRGSWQRSHQQVL</sequence>
<dbReference type="EMBL" id="CAADRP010001985">
    <property type="protein sequence ID" value="VFU58419.1"/>
    <property type="molecule type" value="Genomic_DNA"/>
</dbReference>
<protein>
    <submittedName>
        <fullName evidence="1">Uncharacterized protein</fullName>
    </submittedName>
</protein>
<dbReference type="AlphaFoldDB" id="A0A6N2MVB4"/>
<organism evidence="1">
    <name type="scientific">Salix viminalis</name>
    <name type="common">Common osier</name>
    <name type="synonym">Basket willow</name>
    <dbReference type="NCBI Taxonomy" id="40686"/>
    <lineage>
        <taxon>Eukaryota</taxon>
        <taxon>Viridiplantae</taxon>
        <taxon>Streptophyta</taxon>
        <taxon>Embryophyta</taxon>
        <taxon>Tracheophyta</taxon>
        <taxon>Spermatophyta</taxon>
        <taxon>Magnoliopsida</taxon>
        <taxon>eudicotyledons</taxon>
        <taxon>Gunneridae</taxon>
        <taxon>Pentapetalae</taxon>
        <taxon>rosids</taxon>
        <taxon>fabids</taxon>
        <taxon>Malpighiales</taxon>
        <taxon>Salicaceae</taxon>
        <taxon>Saliceae</taxon>
        <taxon>Salix</taxon>
    </lineage>
</organism>
<reference evidence="1" key="1">
    <citation type="submission" date="2019-03" db="EMBL/GenBank/DDBJ databases">
        <authorList>
            <person name="Mank J."/>
            <person name="Almeida P."/>
        </authorList>
    </citation>
    <scope>NUCLEOTIDE SEQUENCE</scope>
    <source>
        <strain evidence="1">78183</strain>
    </source>
</reference>
<accession>A0A6N2MVB4</accession>
<evidence type="ECO:0000313" key="1">
    <source>
        <dbReference type="EMBL" id="VFU58419.1"/>
    </source>
</evidence>
<name>A0A6N2MVB4_SALVM</name>
<proteinExistence type="predicted"/>
<gene>
    <name evidence="1" type="ORF">SVIM_LOCUS426664</name>
</gene>